<keyword evidence="6 8" id="KW-0131">Cell cycle</keyword>
<dbReference type="OrthoDB" id="26523at2759"/>
<dbReference type="GO" id="GO:0000086">
    <property type="term" value="P:G2/M transition of mitotic cell cycle"/>
    <property type="evidence" value="ECO:0007669"/>
    <property type="project" value="TreeGrafter"/>
</dbReference>
<dbReference type="SMART" id="SM00450">
    <property type="entry name" value="RHOD"/>
    <property type="match status" value="1"/>
</dbReference>
<reference evidence="12 13" key="1">
    <citation type="submission" date="2014-11" db="EMBL/GenBank/DDBJ databases">
        <title>Genetic blueprint of the zoonotic pathogen Toxocara canis.</title>
        <authorList>
            <person name="Zhu X.-Q."/>
            <person name="Korhonen P.K."/>
            <person name="Cai H."/>
            <person name="Young N.D."/>
            <person name="Nejsum P."/>
            <person name="von Samson-Himmelstjerna G."/>
            <person name="Boag P.R."/>
            <person name="Tan P."/>
            <person name="Li Q."/>
            <person name="Min J."/>
            <person name="Yang Y."/>
            <person name="Wang X."/>
            <person name="Fang X."/>
            <person name="Hall R.S."/>
            <person name="Hofmann A."/>
            <person name="Sternberg P.W."/>
            <person name="Jex A.R."/>
            <person name="Gasser R.B."/>
        </authorList>
    </citation>
    <scope>NUCLEOTIDE SEQUENCE [LARGE SCALE GENOMIC DNA]</scope>
    <source>
        <strain evidence="12">PN_DK_2014</strain>
    </source>
</reference>
<evidence type="ECO:0000256" key="4">
    <source>
        <dbReference type="ARBA" id="ARBA00022801"/>
    </source>
</evidence>
<gene>
    <name evidence="12" type="primary">cdc-25.1</name>
    <name evidence="12" type="ORF">Tcan_13312</name>
</gene>
<evidence type="ECO:0000256" key="7">
    <source>
        <dbReference type="ARBA" id="ARBA00051722"/>
    </source>
</evidence>
<evidence type="ECO:0000256" key="2">
    <source>
        <dbReference type="ARBA" id="ARBA00022618"/>
    </source>
</evidence>
<dbReference type="STRING" id="6265.A0A0B2VVT2"/>
<comment type="catalytic activity">
    <reaction evidence="7 8">
        <text>O-phospho-L-tyrosyl-[protein] + H2O = L-tyrosyl-[protein] + phosphate</text>
        <dbReference type="Rhea" id="RHEA:10684"/>
        <dbReference type="Rhea" id="RHEA-COMP:10136"/>
        <dbReference type="Rhea" id="RHEA-COMP:20101"/>
        <dbReference type="ChEBI" id="CHEBI:15377"/>
        <dbReference type="ChEBI" id="CHEBI:43474"/>
        <dbReference type="ChEBI" id="CHEBI:46858"/>
        <dbReference type="ChEBI" id="CHEBI:61978"/>
        <dbReference type="EC" id="3.1.3.48"/>
    </reaction>
</comment>
<dbReference type="GO" id="GO:0051301">
    <property type="term" value="P:cell division"/>
    <property type="evidence" value="ECO:0007669"/>
    <property type="project" value="UniProtKB-UniRule"/>
</dbReference>
<feature type="coiled-coil region" evidence="9">
    <location>
        <begin position="120"/>
        <end position="147"/>
    </location>
</feature>
<dbReference type="PRINTS" id="PR00716">
    <property type="entry name" value="MPIPHPHTASE"/>
</dbReference>
<evidence type="ECO:0000256" key="3">
    <source>
        <dbReference type="ARBA" id="ARBA00022776"/>
    </source>
</evidence>
<dbReference type="GO" id="GO:0110032">
    <property type="term" value="P:positive regulation of G2/MI transition of meiotic cell cycle"/>
    <property type="evidence" value="ECO:0007669"/>
    <property type="project" value="TreeGrafter"/>
</dbReference>
<keyword evidence="5 8" id="KW-0904">Protein phosphatase</keyword>
<proteinExistence type="inferred from homology"/>
<dbReference type="Pfam" id="PF00581">
    <property type="entry name" value="Rhodanese"/>
    <property type="match status" value="1"/>
</dbReference>
<sequence length="532" mass="60891">MHASSRSESLRCNQFCEEDTDSRDSGVCMEIDTPTAENDFSSIRKHSWLQKMRMHASSRSESLRCNQFCEEDTDSRDSGVCMEIDTPTAENDFSSIRKHSWLQKMSEQRDLPDLIEEMEEVALNESLNDLTEAEKETEQQLRRLSEKARFLTTPRKALGDVTNSLEFIESPKTHIGASHHLHEVVQHSQSSDSMESLPRHASFCEAKIRRKRFCRAESLVEKRRREVICSMLDENEECDSGQLSISLMRVQSTGYIESGRYARDLLPELLHVDYSLRTISKPQIDSVAFKSIDGTTLAELMDSMDVAEFTKKFVIVDCRYPYEYNGGHIRGAINLHDPSLLQEVFYPSSSTQFGDMLRRIPVFYCEYSQKRGPAMAAALRQYDRCRNEARYPDVDYKEIYVLDRGYRKFFKQDGFARLCDPPGYVPMIEPSYRNELKRFKLHKTKSFGGLSSCFRPGGGAENGPRRIRLTFRSASEDTSPKSRTLDTEAVNLFRSPEPTTSAELYGSPFPHPSTSETPPQTKEGPIQMADFS</sequence>
<dbReference type="PANTHER" id="PTHR10828:SF76">
    <property type="entry name" value="M-PHASE INDUCER PHOSPHATASE"/>
    <property type="match status" value="1"/>
</dbReference>
<dbReference type="InterPro" id="IPR000751">
    <property type="entry name" value="MPI_Phosphatase"/>
</dbReference>
<keyword evidence="9" id="KW-0175">Coiled coil</keyword>
<feature type="region of interest" description="Disordered" evidence="10">
    <location>
        <begin position="496"/>
        <end position="532"/>
    </location>
</feature>
<dbReference type="CDD" id="cd01530">
    <property type="entry name" value="Cdc25"/>
    <property type="match status" value="1"/>
</dbReference>
<evidence type="ECO:0000256" key="1">
    <source>
        <dbReference type="ARBA" id="ARBA00011065"/>
    </source>
</evidence>
<dbReference type="EC" id="3.1.3.48" evidence="8"/>
<dbReference type="GO" id="GO:0010971">
    <property type="term" value="P:positive regulation of G2/M transition of mitotic cell cycle"/>
    <property type="evidence" value="ECO:0007669"/>
    <property type="project" value="TreeGrafter"/>
</dbReference>
<protein>
    <recommendedName>
        <fullName evidence="8">M-phase inducer phosphatase</fullName>
        <ecNumber evidence="8">3.1.3.48</ecNumber>
    </recommendedName>
</protein>
<evidence type="ECO:0000256" key="8">
    <source>
        <dbReference type="RuleBase" id="RU368028"/>
    </source>
</evidence>
<dbReference type="Gene3D" id="3.40.250.10">
    <property type="entry name" value="Rhodanese-like domain"/>
    <property type="match status" value="1"/>
</dbReference>
<dbReference type="GO" id="GO:0005737">
    <property type="term" value="C:cytoplasm"/>
    <property type="evidence" value="ECO:0007669"/>
    <property type="project" value="TreeGrafter"/>
</dbReference>
<evidence type="ECO:0000256" key="5">
    <source>
        <dbReference type="ARBA" id="ARBA00022912"/>
    </source>
</evidence>
<dbReference type="FunFam" id="3.40.250.10:FF:000021">
    <property type="entry name" value="M-phase inducer phosphatase cdc-25.2"/>
    <property type="match status" value="1"/>
</dbReference>
<evidence type="ECO:0000256" key="6">
    <source>
        <dbReference type="ARBA" id="ARBA00023306"/>
    </source>
</evidence>
<organism evidence="12 13">
    <name type="scientific">Toxocara canis</name>
    <name type="common">Canine roundworm</name>
    <dbReference type="NCBI Taxonomy" id="6265"/>
    <lineage>
        <taxon>Eukaryota</taxon>
        <taxon>Metazoa</taxon>
        <taxon>Ecdysozoa</taxon>
        <taxon>Nematoda</taxon>
        <taxon>Chromadorea</taxon>
        <taxon>Rhabditida</taxon>
        <taxon>Spirurina</taxon>
        <taxon>Ascaridomorpha</taxon>
        <taxon>Ascaridoidea</taxon>
        <taxon>Toxocaridae</taxon>
        <taxon>Toxocara</taxon>
    </lineage>
</organism>
<comment type="function">
    <text evidence="8">Tyrosine protein phosphatase which functions as a dosage-dependent inducer of mitotic progression.</text>
</comment>
<keyword evidence="4 8" id="KW-0378">Hydrolase</keyword>
<evidence type="ECO:0000259" key="11">
    <source>
        <dbReference type="PROSITE" id="PS50206"/>
    </source>
</evidence>
<evidence type="ECO:0000256" key="9">
    <source>
        <dbReference type="SAM" id="Coils"/>
    </source>
</evidence>
<dbReference type="PANTHER" id="PTHR10828">
    <property type="entry name" value="M-PHASE INDUCER PHOSPHATASE DUAL SPECIFICITY PHOSPHATASE CDC25"/>
    <property type="match status" value="1"/>
</dbReference>
<dbReference type="EMBL" id="JPKZ01000760">
    <property type="protein sequence ID" value="KHN85544.1"/>
    <property type="molecule type" value="Genomic_DNA"/>
</dbReference>
<evidence type="ECO:0000256" key="10">
    <source>
        <dbReference type="SAM" id="MobiDB-lite"/>
    </source>
</evidence>
<comment type="similarity">
    <text evidence="1 8">Belongs to the MPI phosphatase family.</text>
</comment>
<dbReference type="AlphaFoldDB" id="A0A0B2VVT2"/>
<name>A0A0B2VVT2_TOXCA</name>
<evidence type="ECO:0000313" key="13">
    <source>
        <dbReference type="Proteomes" id="UP000031036"/>
    </source>
</evidence>
<dbReference type="InterPro" id="IPR001763">
    <property type="entry name" value="Rhodanese-like_dom"/>
</dbReference>
<keyword evidence="13" id="KW-1185">Reference proteome</keyword>
<feature type="domain" description="Rhodanese" evidence="11">
    <location>
        <begin position="309"/>
        <end position="414"/>
    </location>
</feature>
<evidence type="ECO:0000313" key="12">
    <source>
        <dbReference type="EMBL" id="KHN85544.1"/>
    </source>
</evidence>
<dbReference type="InterPro" id="IPR036873">
    <property type="entry name" value="Rhodanese-like_dom_sf"/>
</dbReference>
<dbReference type="GO" id="GO:0004725">
    <property type="term" value="F:protein tyrosine phosphatase activity"/>
    <property type="evidence" value="ECO:0007669"/>
    <property type="project" value="UniProtKB-UniRule"/>
</dbReference>
<dbReference type="PROSITE" id="PS50206">
    <property type="entry name" value="RHODANESE_3"/>
    <property type="match status" value="1"/>
</dbReference>
<accession>A0A0B2VVT2</accession>
<keyword evidence="3 8" id="KW-0498">Mitosis</keyword>
<dbReference type="Proteomes" id="UP000031036">
    <property type="component" value="Unassembled WGS sequence"/>
</dbReference>
<comment type="caution">
    <text evidence="12">The sequence shown here is derived from an EMBL/GenBank/DDBJ whole genome shotgun (WGS) entry which is preliminary data.</text>
</comment>
<dbReference type="GO" id="GO:0005634">
    <property type="term" value="C:nucleus"/>
    <property type="evidence" value="ECO:0007669"/>
    <property type="project" value="TreeGrafter"/>
</dbReference>
<keyword evidence="2 8" id="KW-0132">Cell division</keyword>
<dbReference type="SUPFAM" id="SSF52821">
    <property type="entry name" value="Rhodanese/Cell cycle control phosphatase"/>
    <property type="match status" value="1"/>
</dbReference>